<dbReference type="AlphaFoldDB" id="A0A0E9T2V2"/>
<sequence>MLLTELQNKSLTVPLETWLISLQSYVVVIF</sequence>
<dbReference type="EMBL" id="GBXM01060648">
    <property type="protein sequence ID" value="JAH47929.1"/>
    <property type="molecule type" value="Transcribed_RNA"/>
</dbReference>
<evidence type="ECO:0000313" key="1">
    <source>
        <dbReference type="EMBL" id="JAH47929.1"/>
    </source>
</evidence>
<organism evidence="1">
    <name type="scientific">Anguilla anguilla</name>
    <name type="common">European freshwater eel</name>
    <name type="synonym">Muraena anguilla</name>
    <dbReference type="NCBI Taxonomy" id="7936"/>
    <lineage>
        <taxon>Eukaryota</taxon>
        <taxon>Metazoa</taxon>
        <taxon>Chordata</taxon>
        <taxon>Craniata</taxon>
        <taxon>Vertebrata</taxon>
        <taxon>Euteleostomi</taxon>
        <taxon>Actinopterygii</taxon>
        <taxon>Neopterygii</taxon>
        <taxon>Teleostei</taxon>
        <taxon>Anguilliformes</taxon>
        <taxon>Anguillidae</taxon>
        <taxon>Anguilla</taxon>
    </lineage>
</organism>
<protein>
    <submittedName>
        <fullName evidence="1">Uncharacterized protein</fullName>
    </submittedName>
</protein>
<reference evidence="1" key="2">
    <citation type="journal article" date="2015" name="Fish Shellfish Immunol.">
        <title>Early steps in the European eel (Anguilla anguilla)-Vibrio vulnificus interaction in the gills: Role of the RtxA13 toxin.</title>
        <authorList>
            <person name="Callol A."/>
            <person name="Pajuelo D."/>
            <person name="Ebbesson L."/>
            <person name="Teles M."/>
            <person name="MacKenzie S."/>
            <person name="Amaro C."/>
        </authorList>
    </citation>
    <scope>NUCLEOTIDE SEQUENCE</scope>
</reference>
<proteinExistence type="predicted"/>
<accession>A0A0E9T2V2</accession>
<reference evidence="1" key="1">
    <citation type="submission" date="2014-11" db="EMBL/GenBank/DDBJ databases">
        <authorList>
            <person name="Amaro Gonzalez C."/>
        </authorList>
    </citation>
    <scope>NUCLEOTIDE SEQUENCE</scope>
</reference>
<name>A0A0E9T2V2_ANGAN</name>